<dbReference type="InterPro" id="IPR003673">
    <property type="entry name" value="CoA-Trfase_fam_III"/>
</dbReference>
<dbReference type="PANTHER" id="PTHR48207:SF3">
    <property type="entry name" value="SUCCINATE--HYDROXYMETHYLGLUTARATE COA-TRANSFERASE"/>
    <property type="match status" value="1"/>
</dbReference>
<dbReference type="Gene3D" id="3.40.50.10540">
    <property type="entry name" value="Crotonobetainyl-coa:carnitine coa-transferase, domain 1"/>
    <property type="match status" value="1"/>
</dbReference>
<dbReference type="OrthoDB" id="7208981at2"/>
<evidence type="ECO:0000256" key="2">
    <source>
        <dbReference type="SAM" id="MobiDB-lite"/>
    </source>
</evidence>
<proteinExistence type="predicted"/>
<comment type="caution">
    <text evidence="3">The sequence shown here is derived from an EMBL/GenBank/DDBJ whole genome shotgun (WGS) entry which is preliminary data.</text>
</comment>
<dbReference type="GO" id="GO:0008410">
    <property type="term" value="F:CoA-transferase activity"/>
    <property type="evidence" value="ECO:0007669"/>
    <property type="project" value="TreeGrafter"/>
</dbReference>
<dbReference type="InterPro" id="IPR050483">
    <property type="entry name" value="CoA-transferase_III_domain"/>
</dbReference>
<accession>A0A399R151</accession>
<dbReference type="SUPFAM" id="SSF89796">
    <property type="entry name" value="CoA-transferase family III (CaiB/BaiF)"/>
    <property type="match status" value="1"/>
</dbReference>
<protein>
    <submittedName>
        <fullName evidence="3">CoA transferase</fullName>
    </submittedName>
</protein>
<dbReference type="EMBL" id="QWGB01000005">
    <property type="protein sequence ID" value="RIJ23309.1"/>
    <property type="molecule type" value="Genomic_DNA"/>
</dbReference>
<dbReference type="RefSeq" id="WP_119378498.1">
    <property type="nucleotide sequence ID" value="NZ_QWGB01000005.1"/>
</dbReference>
<evidence type="ECO:0000313" key="3">
    <source>
        <dbReference type="EMBL" id="RIJ23309.1"/>
    </source>
</evidence>
<dbReference type="AlphaFoldDB" id="A0A399R151"/>
<dbReference type="InterPro" id="IPR023606">
    <property type="entry name" value="CoA-Trfase_III_dom_1_sf"/>
</dbReference>
<gene>
    <name evidence="3" type="ORF">D1224_03265</name>
</gene>
<feature type="region of interest" description="Disordered" evidence="2">
    <location>
        <begin position="335"/>
        <end position="363"/>
    </location>
</feature>
<evidence type="ECO:0000313" key="4">
    <source>
        <dbReference type="Proteomes" id="UP000265431"/>
    </source>
</evidence>
<name>A0A399R151_9PROT</name>
<sequence length="391" mass="42564">MDIKGFPLEGLKVLDLSRVLAGPFATRMLSDLGADVLKVEPPEGDVTRHFGKSDEGVAGFYLQQNIGKRNICIDLKAEGARELVLELCKEADMLVENFRPGVMKRFGLDWESVHAVNPKLVMLSISGFGQTGPEAKRAAYAPVVHAEAGLIARQAEISGGHPTDLQYSLADSYSSLHGLVGLLAALRVAEKTGEGQHVDIAMINVIHATDDYAHWALDGVWPKPKENQVWDAPEGKRILIASDMKWIWIVLSKKAGLVDPTPKGASLEEKVAARHKAVTDHILSYPSFEALTKALDGMNLAWGLVRKFGEESFSQTSVGPNGVLVDVEDDKGNARRTVQSPYKFSQSKSGISAGMRPPRRGEHNVDALKDWIGADEARVSELTEKGILLSE</sequence>
<reference evidence="3 4" key="1">
    <citation type="submission" date="2018-08" db="EMBL/GenBank/DDBJ databases">
        <title>Henriciella mobilis sp. nov., isolated from seawater.</title>
        <authorList>
            <person name="Cheng H."/>
            <person name="Wu Y.-H."/>
            <person name="Xu X.-W."/>
            <person name="Guo L.-L."/>
        </authorList>
    </citation>
    <scope>NUCLEOTIDE SEQUENCE [LARGE SCALE GENOMIC DNA]</scope>
    <source>
        <strain evidence="3 4">CCUG66934</strain>
    </source>
</reference>
<dbReference type="Proteomes" id="UP000265431">
    <property type="component" value="Unassembled WGS sequence"/>
</dbReference>
<dbReference type="Pfam" id="PF02515">
    <property type="entry name" value="CoA_transf_3"/>
    <property type="match status" value="1"/>
</dbReference>
<dbReference type="PANTHER" id="PTHR48207">
    <property type="entry name" value="SUCCINATE--HYDROXYMETHYLGLUTARATE COA-TRANSFERASE"/>
    <property type="match status" value="1"/>
</dbReference>
<feature type="compositionally biased region" description="Polar residues" evidence="2">
    <location>
        <begin position="336"/>
        <end position="350"/>
    </location>
</feature>
<evidence type="ECO:0000256" key="1">
    <source>
        <dbReference type="ARBA" id="ARBA00022679"/>
    </source>
</evidence>
<organism evidence="3 4">
    <name type="scientific">Henriciella barbarensis</name>
    <dbReference type="NCBI Taxonomy" id="86342"/>
    <lineage>
        <taxon>Bacteria</taxon>
        <taxon>Pseudomonadati</taxon>
        <taxon>Pseudomonadota</taxon>
        <taxon>Alphaproteobacteria</taxon>
        <taxon>Hyphomonadales</taxon>
        <taxon>Hyphomonadaceae</taxon>
        <taxon>Henriciella</taxon>
    </lineage>
</organism>
<keyword evidence="1 3" id="KW-0808">Transferase</keyword>
<keyword evidence="4" id="KW-1185">Reference proteome</keyword>